<feature type="compositionally biased region" description="Low complexity" evidence="12">
    <location>
        <begin position="197"/>
        <end position="212"/>
    </location>
</feature>
<evidence type="ECO:0000256" key="12">
    <source>
        <dbReference type="SAM" id="MobiDB-lite"/>
    </source>
</evidence>
<feature type="compositionally biased region" description="Basic residues" evidence="12">
    <location>
        <begin position="109"/>
        <end position="120"/>
    </location>
</feature>
<dbReference type="Proteomes" id="UP000515145">
    <property type="component" value="Chromosome 9"/>
</dbReference>
<dbReference type="InterPro" id="IPR013087">
    <property type="entry name" value="Znf_C2H2_type"/>
</dbReference>
<dbReference type="PANTHER" id="PTHR23234">
    <property type="entry name" value="ZNF44 PROTEIN"/>
    <property type="match status" value="1"/>
</dbReference>
<dbReference type="FunFam" id="3.30.160.60:FF:000446">
    <property type="entry name" value="Zinc finger protein"/>
    <property type="match status" value="1"/>
</dbReference>
<feature type="domain" description="C2H2-type" evidence="13">
    <location>
        <begin position="497"/>
        <end position="519"/>
    </location>
</feature>
<feature type="compositionally biased region" description="Basic and acidic residues" evidence="12">
    <location>
        <begin position="85"/>
        <end position="108"/>
    </location>
</feature>
<dbReference type="InterPro" id="IPR036236">
    <property type="entry name" value="Znf_C2H2_sf"/>
</dbReference>
<feature type="domain" description="C2H2-type" evidence="13">
    <location>
        <begin position="384"/>
        <end position="411"/>
    </location>
</feature>
<dbReference type="FunFam" id="3.30.160.60:FF:000016">
    <property type="entry name" value="zinc finger protein 37 homolog"/>
    <property type="match status" value="1"/>
</dbReference>
<evidence type="ECO:0000259" key="13">
    <source>
        <dbReference type="PROSITE" id="PS50157"/>
    </source>
</evidence>
<keyword evidence="9" id="KW-0804">Transcription</keyword>
<keyword evidence="7" id="KW-0805">Transcription regulation</keyword>
<feature type="compositionally biased region" description="Basic residues" evidence="12">
    <location>
        <begin position="160"/>
        <end position="171"/>
    </location>
</feature>
<evidence type="ECO:0000256" key="7">
    <source>
        <dbReference type="ARBA" id="ARBA00023015"/>
    </source>
</evidence>
<evidence type="ECO:0000256" key="5">
    <source>
        <dbReference type="ARBA" id="ARBA00022771"/>
    </source>
</evidence>
<keyword evidence="5 11" id="KW-0863">Zinc-finger</keyword>
<dbReference type="PROSITE" id="PS50157">
    <property type="entry name" value="ZINC_FINGER_C2H2_2"/>
    <property type="match status" value="8"/>
</dbReference>
<feature type="compositionally biased region" description="Polar residues" evidence="12">
    <location>
        <begin position="335"/>
        <end position="346"/>
    </location>
</feature>
<feature type="domain" description="C2H2-type" evidence="13">
    <location>
        <begin position="226"/>
        <end position="253"/>
    </location>
</feature>
<feature type="compositionally biased region" description="Basic and acidic residues" evidence="12">
    <location>
        <begin position="350"/>
        <end position="364"/>
    </location>
</feature>
<dbReference type="PROSITE" id="PS00028">
    <property type="entry name" value="ZINC_FINGER_C2H2_1"/>
    <property type="match status" value="7"/>
</dbReference>
<evidence type="ECO:0000256" key="8">
    <source>
        <dbReference type="ARBA" id="ARBA00023125"/>
    </source>
</evidence>
<dbReference type="AlphaFoldDB" id="A0A6P7IZM2"/>
<dbReference type="GO" id="GO:0008270">
    <property type="term" value="F:zinc ion binding"/>
    <property type="evidence" value="ECO:0007669"/>
    <property type="project" value="UniProtKB-KW"/>
</dbReference>
<organism evidence="14 15">
    <name type="scientific">Parambassis ranga</name>
    <name type="common">Indian glassy fish</name>
    <dbReference type="NCBI Taxonomy" id="210632"/>
    <lineage>
        <taxon>Eukaryota</taxon>
        <taxon>Metazoa</taxon>
        <taxon>Chordata</taxon>
        <taxon>Craniata</taxon>
        <taxon>Vertebrata</taxon>
        <taxon>Euteleostomi</taxon>
        <taxon>Actinopterygii</taxon>
        <taxon>Neopterygii</taxon>
        <taxon>Teleostei</taxon>
        <taxon>Neoteleostei</taxon>
        <taxon>Acanthomorphata</taxon>
        <taxon>Ovalentaria</taxon>
        <taxon>Ambassidae</taxon>
        <taxon>Parambassis</taxon>
    </lineage>
</organism>
<feature type="domain" description="C2H2-type" evidence="13">
    <location>
        <begin position="548"/>
        <end position="571"/>
    </location>
</feature>
<dbReference type="Gene3D" id="3.30.160.60">
    <property type="entry name" value="Classic Zinc Finger"/>
    <property type="match status" value="8"/>
</dbReference>
<dbReference type="InterPro" id="IPR050758">
    <property type="entry name" value="Znf_C2H2-type"/>
</dbReference>
<dbReference type="OrthoDB" id="427030at2759"/>
<dbReference type="FunFam" id="3.30.160.60:FF:000557">
    <property type="entry name" value="zinc finger and SCAN domain-containing protein 29"/>
    <property type="match status" value="2"/>
</dbReference>
<feature type="domain" description="C2H2-type" evidence="13">
    <location>
        <begin position="469"/>
        <end position="496"/>
    </location>
</feature>
<gene>
    <name evidence="15" type="primary">LOC114441191</name>
</gene>
<dbReference type="SUPFAM" id="SSF57667">
    <property type="entry name" value="beta-beta-alpha zinc fingers"/>
    <property type="match status" value="5"/>
</dbReference>
<accession>A0A6P7IZM2</accession>
<dbReference type="InParanoid" id="A0A6P7IZM2"/>
<evidence type="ECO:0000256" key="2">
    <source>
        <dbReference type="ARBA" id="ARBA00006991"/>
    </source>
</evidence>
<evidence type="ECO:0000256" key="1">
    <source>
        <dbReference type="ARBA" id="ARBA00004123"/>
    </source>
</evidence>
<keyword evidence="3" id="KW-0479">Metal-binding</keyword>
<dbReference type="GeneID" id="114441191"/>
<reference evidence="15" key="1">
    <citation type="submission" date="2025-08" db="UniProtKB">
        <authorList>
            <consortium name="RefSeq"/>
        </authorList>
    </citation>
    <scope>IDENTIFICATION</scope>
</reference>
<keyword evidence="10" id="KW-0539">Nucleus</keyword>
<feature type="region of interest" description="Disordered" evidence="12">
    <location>
        <begin position="58"/>
        <end position="225"/>
    </location>
</feature>
<dbReference type="SMART" id="SM00355">
    <property type="entry name" value="ZnF_C2H2"/>
    <property type="match status" value="8"/>
</dbReference>
<protein>
    <submittedName>
        <fullName evidence="15">Zinc finger protein 260-like</fullName>
    </submittedName>
</protein>
<dbReference type="FunFam" id="3.30.160.60:FF:000017">
    <property type="entry name" value="zinc finger protein 62 homolog"/>
    <property type="match status" value="1"/>
</dbReference>
<dbReference type="PANTHER" id="PTHR23234:SF10">
    <property type="entry name" value="RIKEN CDNA 6720489N17 GENE-RELATED"/>
    <property type="match status" value="1"/>
</dbReference>
<comment type="subcellular location">
    <subcellularLocation>
        <location evidence="1">Nucleus</location>
    </subcellularLocation>
</comment>
<dbReference type="FunFam" id="3.30.160.60:FF:002737">
    <property type="entry name" value="AGAP008430-PA"/>
    <property type="match status" value="1"/>
</dbReference>
<name>A0A6P7IZM2_9TELE</name>
<dbReference type="GO" id="GO:0003677">
    <property type="term" value="F:DNA binding"/>
    <property type="evidence" value="ECO:0007669"/>
    <property type="project" value="UniProtKB-KW"/>
</dbReference>
<keyword evidence="14" id="KW-1185">Reference proteome</keyword>
<keyword evidence="4" id="KW-0677">Repeat</keyword>
<evidence type="ECO:0000256" key="6">
    <source>
        <dbReference type="ARBA" id="ARBA00022833"/>
    </source>
</evidence>
<comment type="similarity">
    <text evidence="2">Belongs to the krueppel C2H2-type zinc-finger protein family.</text>
</comment>
<evidence type="ECO:0000256" key="4">
    <source>
        <dbReference type="ARBA" id="ARBA00022737"/>
    </source>
</evidence>
<sequence length="571" mass="65314">MPSVLRFRHFLNHRLKSAADEIFREFEKAVLEYEGVINRQRRLLDTVLQPDLILHRTEPQQQHGCQEHEEKKVKGEEEEEEVLSDQEKNSSSDKEDPHDPQTEKEARKHCTSKKKKKVALKQKCDTPTLTPAQEKRSRSEAQTPDKTQSAAKKESGAKVPVKRLKVPKKKSHSAESQNDGGEQRGDSTNDAETNPESTQQTDTTQSNSVTDSPDSPCSSKTAEKPFKCDTCGRMFKDKSNLTRHLRIHTELPQEHAYKEEEEVLSNHQVCNQDWSLDQEEQEDLCTHPNREQLALKKETDALMFAKDGDQSEDENLCLESQKGFVAKVPVESSYVPEQNGDQQLLPHSSHFPERQDHREEEKADSVSSTNTQNAKHIDKGVTWFKCDSCGKAFIDKFSLVRHQRIHTGEKKPYSCNICSKRFAMSSGLTVHKRSHTGERPYMCNICGKGFSHLSVLTVHKRIHTGERPYSCRICHKTFNNPSLLAKHRRIHTGENVCGKRFRTSTALTVHHRIHTVEKPYSCDVCGKCFDNLSTFTDHKRTHTGDKPFSCNTCGKRFCQMSHLKKHTKIHD</sequence>
<feature type="domain" description="C2H2-type" evidence="13">
    <location>
        <begin position="520"/>
        <end position="547"/>
    </location>
</feature>
<feature type="compositionally biased region" description="Polar residues" evidence="12">
    <location>
        <begin position="140"/>
        <end position="150"/>
    </location>
</feature>
<evidence type="ECO:0000256" key="3">
    <source>
        <dbReference type="ARBA" id="ARBA00022723"/>
    </source>
</evidence>
<feature type="compositionally biased region" description="Basic and acidic residues" evidence="12">
    <location>
        <begin position="65"/>
        <end position="75"/>
    </location>
</feature>
<dbReference type="Pfam" id="PF00096">
    <property type="entry name" value="zf-C2H2"/>
    <property type="match status" value="8"/>
</dbReference>
<feature type="domain" description="C2H2-type" evidence="13">
    <location>
        <begin position="441"/>
        <end position="468"/>
    </location>
</feature>
<dbReference type="FunFam" id="3.30.160.60:FF:001840">
    <property type="entry name" value="Paternally-expressed gene 3 protein"/>
    <property type="match status" value="1"/>
</dbReference>
<dbReference type="GO" id="GO:0005634">
    <property type="term" value="C:nucleus"/>
    <property type="evidence" value="ECO:0007669"/>
    <property type="project" value="UniProtKB-SubCell"/>
</dbReference>
<proteinExistence type="inferred from homology"/>
<evidence type="ECO:0000313" key="14">
    <source>
        <dbReference type="Proteomes" id="UP000515145"/>
    </source>
</evidence>
<dbReference type="RefSeq" id="XP_028269793.1">
    <property type="nucleotide sequence ID" value="XM_028413992.1"/>
</dbReference>
<evidence type="ECO:0000256" key="9">
    <source>
        <dbReference type="ARBA" id="ARBA00023163"/>
    </source>
</evidence>
<feature type="domain" description="C2H2-type" evidence="13">
    <location>
        <begin position="413"/>
        <end position="440"/>
    </location>
</feature>
<dbReference type="FunFam" id="3.30.160.60:FF:000512">
    <property type="entry name" value="zinc finger protein 197 isoform X1"/>
    <property type="match status" value="1"/>
</dbReference>
<evidence type="ECO:0000313" key="15">
    <source>
        <dbReference type="RefSeq" id="XP_028269793.1"/>
    </source>
</evidence>
<evidence type="ECO:0000256" key="10">
    <source>
        <dbReference type="ARBA" id="ARBA00023242"/>
    </source>
</evidence>
<feature type="region of interest" description="Disordered" evidence="12">
    <location>
        <begin position="335"/>
        <end position="373"/>
    </location>
</feature>
<keyword evidence="8" id="KW-0238">DNA-binding</keyword>
<keyword evidence="6" id="KW-0862">Zinc</keyword>
<evidence type="ECO:0000256" key="11">
    <source>
        <dbReference type="PROSITE-ProRule" id="PRU00042"/>
    </source>
</evidence>